<feature type="region of interest" description="Disordered" evidence="5">
    <location>
        <begin position="320"/>
        <end position="349"/>
    </location>
</feature>
<dbReference type="PANTHER" id="PTHR34142:SF1">
    <property type="entry name" value="GLYCOSIDE HYDROLASE FAMILY 5 DOMAIN-CONTAINING PROTEIN"/>
    <property type="match status" value="1"/>
</dbReference>
<evidence type="ECO:0000256" key="1">
    <source>
        <dbReference type="ARBA" id="ARBA00005641"/>
    </source>
</evidence>
<feature type="signal peptide" evidence="6">
    <location>
        <begin position="1"/>
        <end position="19"/>
    </location>
</feature>
<keyword evidence="6" id="KW-0732">Signal</keyword>
<evidence type="ECO:0000256" key="3">
    <source>
        <dbReference type="ARBA" id="ARBA00023295"/>
    </source>
</evidence>
<dbReference type="GO" id="GO:0004553">
    <property type="term" value="F:hydrolase activity, hydrolyzing O-glycosyl compounds"/>
    <property type="evidence" value="ECO:0007669"/>
    <property type="project" value="InterPro"/>
</dbReference>
<proteinExistence type="inferred from homology"/>
<dbReference type="InterPro" id="IPR017853">
    <property type="entry name" value="GH"/>
</dbReference>
<evidence type="ECO:0000313" key="9">
    <source>
        <dbReference type="Proteomes" id="UP000580250"/>
    </source>
</evidence>
<dbReference type="Proteomes" id="UP000580250">
    <property type="component" value="Unassembled WGS sequence"/>
</dbReference>
<dbReference type="PROSITE" id="PS00659">
    <property type="entry name" value="GLYCOSYL_HYDROL_F5"/>
    <property type="match status" value="1"/>
</dbReference>
<dbReference type="PANTHER" id="PTHR34142">
    <property type="entry name" value="ENDO-BETA-1,4-GLUCANASE A"/>
    <property type="match status" value="1"/>
</dbReference>
<evidence type="ECO:0000256" key="6">
    <source>
        <dbReference type="SAM" id="SignalP"/>
    </source>
</evidence>
<evidence type="ECO:0000259" key="7">
    <source>
        <dbReference type="Pfam" id="PF00150"/>
    </source>
</evidence>
<name>A0A6V7VVG9_MELEN</name>
<dbReference type="AlphaFoldDB" id="A0A6V7VVG9"/>
<dbReference type="OrthoDB" id="17181at2759"/>
<dbReference type="GO" id="GO:0000272">
    <property type="term" value="P:polysaccharide catabolic process"/>
    <property type="evidence" value="ECO:0007669"/>
    <property type="project" value="InterPro"/>
</dbReference>
<comment type="caution">
    <text evidence="8">The sequence shown here is derived from an EMBL/GenBank/DDBJ whole genome shotgun (WGS) entry which is preliminary data.</text>
</comment>
<comment type="similarity">
    <text evidence="1 4">Belongs to the glycosyl hydrolase 5 (cellulase A) family.</text>
</comment>
<organism evidence="8 9">
    <name type="scientific">Meloidogyne enterolobii</name>
    <name type="common">Root-knot nematode worm</name>
    <name type="synonym">Meloidogyne mayaguensis</name>
    <dbReference type="NCBI Taxonomy" id="390850"/>
    <lineage>
        <taxon>Eukaryota</taxon>
        <taxon>Metazoa</taxon>
        <taxon>Ecdysozoa</taxon>
        <taxon>Nematoda</taxon>
        <taxon>Chromadorea</taxon>
        <taxon>Rhabditida</taxon>
        <taxon>Tylenchina</taxon>
        <taxon>Tylenchomorpha</taxon>
        <taxon>Tylenchoidea</taxon>
        <taxon>Meloidogynidae</taxon>
        <taxon>Meloidogyninae</taxon>
        <taxon>Meloidogyne</taxon>
    </lineage>
</organism>
<dbReference type="SUPFAM" id="SSF51445">
    <property type="entry name" value="(Trans)glycosidases"/>
    <property type="match status" value="1"/>
</dbReference>
<protein>
    <recommendedName>
        <fullName evidence="7">Glycoside hydrolase family 5 domain-containing protein</fullName>
    </recommendedName>
</protein>
<accession>A0A6V7VVG9</accession>
<feature type="chain" id="PRO_5027675864" description="Glycoside hydrolase family 5 domain-containing protein" evidence="6">
    <location>
        <begin position="20"/>
        <end position="349"/>
    </location>
</feature>
<feature type="compositionally biased region" description="Low complexity" evidence="5">
    <location>
        <begin position="330"/>
        <end position="349"/>
    </location>
</feature>
<dbReference type="EMBL" id="CAJEWN010000332">
    <property type="protein sequence ID" value="CAD2178960.1"/>
    <property type="molecule type" value="Genomic_DNA"/>
</dbReference>
<keyword evidence="3 4" id="KW-0326">Glycosidase</keyword>
<dbReference type="InterPro" id="IPR018087">
    <property type="entry name" value="Glyco_hydro_5_CS"/>
</dbReference>
<evidence type="ECO:0000256" key="2">
    <source>
        <dbReference type="ARBA" id="ARBA00022801"/>
    </source>
</evidence>
<evidence type="ECO:0000313" key="8">
    <source>
        <dbReference type="EMBL" id="CAD2178960.1"/>
    </source>
</evidence>
<sequence>MKTFLALVFLSFKFCNVFAEAPPQGQLSVEGKKLLGNGKPVALHGMSLFQSNFEEGIPFYDEQVVKALKCQWNSNVVRAAMGIDDGAEAYLQGPEPEKTQKGRVEKVIKAAIDAGIYVIVDWHTHNALNQEVKEKEFFEYIAKTYGKGNKNIIYELFNEPTGGDSDWPQLKVYQQKIVDAIRAIDPDNLILIGTPTWSQGVDTASKDKLTGKNICYALHFYAGSHKEDVRKKAKDALDNDTCVFVSEYGTVNYDGNGPVDENSTKEWWKFLDENNISYVNWAIENKDEGAAALKPGTQASQLGVDERLTPSGSLVKKHLLGQDNGVKCDGSSTGSTSPASTSPTSNGPK</sequence>
<dbReference type="Gene3D" id="3.20.20.80">
    <property type="entry name" value="Glycosidases"/>
    <property type="match status" value="1"/>
</dbReference>
<evidence type="ECO:0000256" key="5">
    <source>
        <dbReference type="SAM" id="MobiDB-lite"/>
    </source>
</evidence>
<gene>
    <name evidence="8" type="ORF">MENT_LOCUS30941</name>
</gene>
<evidence type="ECO:0000256" key="4">
    <source>
        <dbReference type="RuleBase" id="RU361153"/>
    </source>
</evidence>
<keyword evidence="2 4" id="KW-0378">Hydrolase</keyword>
<dbReference type="Pfam" id="PF00150">
    <property type="entry name" value="Cellulase"/>
    <property type="match status" value="1"/>
</dbReference>
<reference evidence="8 9" key="1">
    <citation type="submission" date="2020-08" db="EMBL/GenBank/DDBJ databases">
        <authorList>
            <person name="Koutsovoulos G."/>
            <person name="Danchin GJ E."/>
        </authorList>
    </citation>
    <scope>NUCLEOTIDE SEQUENCE [LARGE SCALE GENOMIC DNA]</scope>
</reference>
<dbReference type="InterPro" id="IPR001547">
    <property type="entry name" value="Glyco_hydro_5"/>
</dbReference>
<feature type="domain" description="Glycoside hydrolase family 5" evidence="7">
    <location>
        <begin position="37"/>
        <end position="286"/>
    </location>
</feature>